<gene>
    <name evidence="3" type="ORF">FA14DRAFT_176211</name>
</gene>
<protein>
    <recommendedName>
        <fullName evidence="5">Pentatricopeptide repeat protein</fullName>
    </recommendedName>
</protein>
<dbReference type="Gene3D" id="1.25.40.10">
    <property type="entry name" value="Tetratricopeptide repeat domain"/>
    <property type="match status" value="1"/>
</dbReference>
<evidence type="ECO:0000313" key="4">
    <source>
        <dbReference type="Proteomes" id="UP000245771"/>
    </source>
</evidence>
<dbReference type="EMBL" id="KZ819602">
    <property type="protein sequence ID" value="PWN36908.1"/>
    <property type="molecule type" value="Genomic_DNA"/>
</dbReference>
<dbReference type="OrthoDB" id="3366831at2759"/>
<proteinExistence type="predicted"/>
<dbReference type="GeneID" id="37022430"/>
<dbReference type="InterPro" id="IPR002885">
    <property type="entry name" value="PPR_rpt"/>
</dbReference>
<feature type="repeat" description="PPR" evidence="1">
    <location>
        <begin position="346"/>
        <end position="380"/>
    </location>
</feature>
<evidence type="ECO:0008006" key="5">
    <source>
        <dbReference type="Google" id="ProtNLM"/>
    </source>
</evidence>
<dbReference type="RefSeq" id="XP_025357210.1">
    <property type="nucleotide sequence ID" value="XM_025500649.1"/>
</dbReference>
<sequence>MSQRIITGLLTRSIGATRWTPKQQSQWLSIRHSSNKPAPVSPREITNHIPTNRTTNGGDQFKIRPPPSLELPEFDSHMKEVRENVHSALKKDGIEVDKWPWLERFIDANIAQKGRMARDCLKKMYFDLAYKDPSSEGTSNLDPLYVQLSTESERIVFQITQILSSILPRIPVKVYQLLLARYYHVGLSFYVERLADVIVGSKIITARDRAVLLCVKLKYNVYEDYWEAFEEYRRLRDWCLKQGEKEIINISWWSRVVYALTKVQIQDTITSPSLPVDITLELLADHDKFARDEEADSNKLQCLFLDHYGKKASPLTSPEWILHHQQIIVGIHEALVERYGEDLNSNSFLFTSLLEAYGRVGLPQSAMEVWNRMITSDVGINSVALSVVFDNCGRLNRLSDARRIFAWLEHGERTDELMDKNVWDSWLECLCRCGALREAIHYAFHLMEPALRRRAEVVQEQGSTSFSRTSEGLSVLKPDAKTFKLLLSFSGSTKGRHSYGVREPAIHAEIQQRIKEEFPEATPSIQDFLLVIQAD</sequence>
<dbReference type="Pfam" id="PF01535">
    <property type="entry name" value="PPR"/>
    <property type="match status" value="1"/>
</dbReference>
<evidence type="ECO:0000256" key="2">
    <source>
        <dbReference type="SAM" id="MobiDB-lite"/>
    </source>
</evidence>
<dbReference type="PROSITE" id="PS51375">
    <property type="entry name" value="PPR"/>
    <property type="match status" value="1"/>
</dbReference>
<reference evidence="3 4" key="1">
    <citation type="journal article" date="2018" name="Mol. Biol. Evol.">
        <title>Broad Genomic Sampling Reveals a Smut Pathogenic Ancestry of the Fungal Clade Ustilaginomycotina.</title>
        <authorList>
            <person name="Kijpornyongpan T."/>
            <person name="Mondo S.J."/>
            <person name="Barry K."/>
            <person name="Sandor L."/>
            <person name="Lee J."/>
            <person name="Lipzen A."/>
            <person name="Pangilinan J."/>
            <person name="LaButti K."/>
            <person name="Hainaut M."/>
            <person name="Henrissat B."/>
            <person name="Grigoriev I.V."/>
            <person name="Spatafora J.W."/>
            <person name="Aime M.C."/>
        </authorList>
    </citation>
    <scope>NUCLEOTIDE SEQUENCE [LARGE SCALE GENOMIC DNA]</scope>
    <source>
        <strain evidence="3 4">MCA 3882</strain>
    </source>
</reference>
<dbReference type="AlphaFoldDB" id="A0A316VIM6"/>
<dbReference type="STRING" id="1280837.A0A316VIM6"/>
<feature type="compositionally biased region" description="Polar residues" evidence="2">
    <location>
        <begin position="24"/>
        <end position="36"/>
    </location>
</feature>
<evidence type="ECO:0000313" key="3">
    <source>
        <dbReference type="EMBL" id="PWN36908.1"/>
    </source>
</evidence>
<accession>A0A316VIM6</accession>
<keyword evidence="4" id="KW-1185">Reference proteome</keyword>
<organism evidence="3 4">
    <name type="scientific">Meira miltonrushii</name>
    <dbReference type="NCBI Taxonomy" id="1280837"/>
    <lineage>
        <taxon>Eukaryota</taxon>
        <taxon>Fungi</taxon>
        <taxon>Dikarya</taxon>
        <taxon>Basidiomycota</taxon>
        <taxon>Ustilaginomycotina</taxon>
        <taxon>Exobasidiomycetes</taxon>
        <taxon>Exobasidiales</taxon>
        <taxon>Brachybasidiaceae</taxon>
        <taxon>Meira</taxon>
    </lineage>
</organism>
<dbReference type="InParanoid" id="A0A316VIM6"/>
<dbReference type="InterPro" id="IPR011990">
    <property type="entry name" value="TPR-like_helical_dom_sf"/>
</dbReference>
<feature type="region of interest" description="Disordered" evidence="2">
    <location>
        <begin position="24"/>
        <end position="65"/>
    </location>
</feature>
<name>A0A316VIM6_9BASI</name>
<evidence type="ECO:0000256" key="1">
    <source>
        <dbReference type="PROSITE-ProRule" id="PRU00708"/>
    </source>
</evidence>
<dbReference type="NCBIfam" id="TIGR00756">
    <property type="entry name" value="PPR"/>
    <property type="match status" value="1"/>
</dbReference>
<dbReference type="Proteomes" id="UP000245771">
    <property type="component" value="Unassembled WGS sequence"/>
</dbReference>
<feature type="compositionally biased region" description="Polar residues" evidence="2">
    <location>
        <begin position="48"/>
        <end position="58"/>
    </location>
</feature>